<name>A0ABM4BYK9_HYDVU</name>
<sequence>MKDKQQFESLYHELSAITYQNGKPVQKLVRYNKQYSDPAVHKRARNHKFVGDKLSLLQFNNVLLVCERAIDRTRNYCGFLSLDNVPTFTRLSAVFVEPICFDNITQTIYFEDKFGNVLSYNYFNKT</sequence>
<accession>A0ABM4BYK9</accession>
<reference evidence="2" key="1">
    <citation type="submission" date="2025-08" db="UniProtKB">
        <authorList>
            <consortium name="RefSeq"/>
        </authorList>
    </citation>
    <scope>IDENTIFICATION</scope>
</reference>
<dbReference type="Proteomes" id="UP001652625">
    <property type="component" value="Chromosome 05"/>
</dbReference>
<keyword evidence="1" id="KW-1185">Reference proteome</keyword>
<proteinExistence type="predicted"/>
<gene>
    <name evidence="2" type="primary">LOC136080881</name>
</gene>
<organism evidence="1 2">
    <name type="scientific">Hydra vulgaris</name>
    <name type="common">Hydra</name>
    <name type="synonym">Hydra attenuata</name>
    <dbReference type="NCBI Taxonomy" id="6087"/>
    <lineage>
        <taxon>Eukaryota</taxon>
        <taxon>Metazoa</taxon>
        <taxon>Cnidaria</taxon>
        <taxon>Hydrozoa</taxon>
        <taxon>Hydroidolina</taxon>
        <taxon>Anthoathecata</taxon>
        <taxon>Aplanulata</taxon>
        <taxon>Hydridae</taxon>
        <taxon>Hydra</taxon>
    </lineage>
</organism>
<evidence type="ECO:0000313" key="2">
    <source>
        <dbReference type="RefSeq" id="XP_065654323.1"/>
    </source>
</evidence>
<evidence type="ECO:0000313" key="1">
    <source>
        <dbReference type="Proteomes" id="UP001652625"/>
    </source>
</evidence>
<protein>
    <submittedName>
        <fullName evidence="2">Uncharacterized protein LOC136080881</fullName>
    </submittedName>
</protein>
<dbReference type="GeneID" id="136080881"/>
<dbReference type="RefSeq" id="XP_065654323.1">
    <property type="nucleotide sequence ID" value="XM_065798251.1"/>
</dbReference>